<comment type="caution">
    <text evidence="2">The sequence shown here is derived from an EMBL/GenBank/DDBJ whole genome shotgun (WGS) entry which is preliminary data.</text>
</comment>
<name>A0A951PDC4_9CYAN</name>
<reference evidence="2" key="2">
    <citation type="journal article" date="2022" name="Microbiol. Resour. Announc.">
        <title>Metagenome Sequencing to Explore Phylogenomics of Terrestrial Cyanobacteria.</title>
        <authorList>
            <person name="Ward R.D."/>
            <person name="Stajich J.E."/>
            <person name="Johansen J.R."/>
            <person name="Huntemann M."/>
            <person name="Clum A."/>
            <person name="Foster B."/>
            <person name="Foster B."/>
            <person name="Roux S."/>
            <person name="Palaniappan K."/>
            <person name="Varghese N."/>
            <person name="Mukherjee S."/>
            <person name="Reddy T.B.K."/>
            <person name="Daum C."/>
            <person name="Copeland A."/>
            <person name="Chen I.A."/>
            <person name="Ivanova N.N."/>
            <person name="Kyrpides N.C."/>
            <person name="Shapiro N."/>
            <person name="Eloe-Fadrosh E.A."/>
            <person name="Pietrasiak N."/>
        </authorList>
    </citation>
    <scope>NUCLEOTIDE SEQUENCE</scope>
    <source>
        <strain evidence="2">GSE-TBD4-15B</strain>
    </source>
</reference>
<evidence type="ECO:0000256" key="1">
    <source>
        <dbReference type="SAM" id="Phobius"/>
    </source>
</evidence>
<evidence type="ECO:0000313" key="2">
    <source>
        <dbReference type="EMBL" id="MBW4466329.1"/>
    </source>
</evidence>
<keyword evidence="1" id="KW-0812">Transmembrane</keyword>
<feature type="transmembrane region" description="Helical" evidence="1">
    <location>
        <begin position="21"/>
        <end position="45"/>
    </location>
</feature>
<protein>
    <submittedName>
        <fullName evidence="2">Uncharacterized protein</fullName>
    </submittedName>
</protein>
<reference evidence="2" key="1">
    <citation type="submission" date="2021-05" db="EMBL/GenBank/DDBJ databases">
        <authorList>
            <person name="Pietrasiak N."/>
            <person name="Ward R."/>
            <person name="Stajich J.E."/>
            <person name="Kurbessoian T."/>
        </authorList>
    </citation>
    <scope>NUCLEOTIDE SEQUENCE</scope>
    <source>
        <strain evidence="2">GSE-TBD4-15B</strain>
    </source>
</reference>
<evidence type="ECO:0000313" key="3">
    <source>
        <dbReference type="Proteomes" id="UP000707356"/>
    </source>
</evidence>
<sequence>MQRISDLKRKSQRFKLDSSDILPLAFVGLSTGMTFLTVAFIWLAMSVARLANQPPPTLVQQVDGRAYSVRTEDYSHREPEVIRKAVSDWAVMTFSWGNLPGKQSGTVDAGVPVKGRKRVPTSAWEASFLLAPDFRDRFLSDLAEKVIPVGLFESQVAGVLVPQTVSPPQLAGNGRWKVDMVATRILFDGTNPSGYSIPFNRTFYVRAVDPPRNPLVQNATEYQQVVYQMLESGLQIEQIQPFEEGRGN</sequence>
<gene>
    <name evidence="2" type="ORF">KME07_12965</name>
</gene>
<accession>A0A951PDC4</accession>
<keyword evidence="1" id="KW-0472">Membrane</keyword>
<dbReference type="AlphaFoldDB" id="A0A951PDC4"/>
<proteinExistence type="predicted"/>
<dbReference type="EMBL" id="JAHHHV010000067">
    <property type="protein sequence ID" value="MBW4466329.1"/>
    <property type="molecule type" value="Genomic_DNA"/>
</dbReference>
<organism evidence="2 3">
    <name type="scientific">Pegethrix bostrychoides GSE-TBD4-15B</name>
    <dbReference type="NCBI Taxonomy" id="2839662"/>
    <lineage>
        <taxon>Bacteria</taxon>
        <taxon>Bacillati</taxon>
        <taxon>Cyanobacteriota</taxon>
        <taxon>Cyanophyceae</taxon>
        <taxon>Oculatellales</taxon>
        <taxon>Oculatellaceae</taxon>
        <taxon>Pegethrix</taxon>
    </lineage>
</organism>
<dbReference type="Proteomes" id="UP000707356">
    <property type="component" value="Unassembled WGS sequence"/>
</dbReference>
<keyword evidence="1" id="KW-1133">Transmembrane helix</keyword>